<dbReference type="EMBL" id="MHOZ01000060">
    <property type="protein sequence ID" value="OGZ71293.1"/>
    <property type="molecule type" value="Genomic_DNA"/>
</dbReference>
<dbReference type="Proteomes" id="UP000178826">
    <property type="component" value="Unassembled WGS sequence"/>
</dbReference>
<evidence type="ECO:0000256" key="1">
    <source>
        <dbReference type="SAM" id="Coils"/>
    </source>
</evidence>
<comment type="caution">
    <text evidence="2">The sequence shown here is derived from an EMBL/GenBank/DDBJ whole genome shotgun (WGS) entry which is preliminary data.</text>
</comment>
<accession>A0A1G2I940</accession>
<evidence type="ECO:0000313" key="2">
    <source>
        <dbReference type="EMBL" id="OGZ71293.1"/>
    </source>
</evidence>
<keyword evidence="1" id="KW-0175">Coiled coil</keyword>
<proteinExistence type="predicted"/>
<feature type="coiled-coil region" evidence="1">
    <location>
        <begin position="364"/>
        <end position="410"/>
    </location>
</feature>
<gene>
    <name evidence="2" type="ORF">A2998_00145</name>
</gene>
<evidence type="ECO:0000313" key="3">
    <source>
        <dbReference type="Proteomes" id="UP000178826"/>
    </source>
</evidence>
<dbReference type="AlphaFoldDB" id="A0A1G2I940"/>
<reference evidence="2 3" key="1">
    <citation type="journal article" date="2016" name="Nat. Commun.">
        <title>Thousands of microbial genomes shed light on interconnected biogeochemical processes in an aquifer system.</title>
        <authorList>
            <person name="Anantharaman K."/>
            <person name="Brown C.T."/>
            <person name="Hug L.A."/>
            <person name="Sharon I."/>
            <person name="Castelle C.J."/>
            <person name="Probst A.J."/>
            <person name="Thomas B.C."/>
            <person name="Singh A."/>
            <person name="Wilkins M.J."/>
            <person name="Karaoz U."/>
            <person name="Brodie E.L."/>
            <person name="Williams K.H."/>
            <person name="Hubbard S.S."/>
            <person name="Banfield J.F."/>
        </authorList>
    </citation>
    <scope>NUCLEOTIDE SEQUENCE [LARGE SCALE GENOMIC DNA]</scope>
</reference>
<organism evidence="2 3">
    <name type="scientific">Candidatus Staskawiczbacteria bacterium RIFCSPLOWO2_01_FULL_37_25b</name>
    <dbReference type="NCBI Taxonomy" id="1802213"/>
    <lineage>
        <taxon>Bacteria</taxon>
        <taxon>Candidatus Staskawicziibacteriota</taxon>
    </lineage>
</organism>
<sequence>MADLFTKLDEEGKLESFLNESAENNALVAQFSYWEKWLEKDQRRLVDQVVAEKSKIYEGREDTESLPLHLEKKFTPEELKLIFSATSAIQLCFGCSKSCPFCAFDAVPGTREHIPYSQLANLFQKYGQSLAVREPILYWASEPSDYASKMGLEDKTYQDIHQLAVEYAGYTPHVTSRESSDEGWIDFLKTKTKSPRVSAYGYPQDKVEQILEKAEGEITIERGYKGEHSKGIGVSSLKFDVEGERGVGCIDGVLLTPRGLYNVVRLPISKEFPQGQIIMPLESVSQNEIKPGDKLKDILKTSVVVNELTMSEASDSDQWDTYKKKPFTRDVKIRTKDGIYRVWYNEGGVVDRVEELSIAEEENKRIKEIEIRRAERQKVAEEKEKYKEKIQELADRKKRYMKYLANWRKEHRGESKTVDYYKNTEIMETEQELYDAIDRAVERGVIKDWSKEVSDKNYEWLRKEWIGYVRETEISSGRNSAERILKSRNSERTVNICSVCGIDVVYDKWSDEAALAKRKRPQ</sequence>
<protein>
    <submittedName>
        <fullName evidence="2">Uncharacterized protein</fullName>
    </submittedName>
</protein>
<name>A0A1G2I940_9BACT</name>